<proteinExistence type="inferred from homology"/>
<evidence type="ECO:0000256" key="2">
    <source>
        <dbReference type="ARBA" id="ARBA00005616"/>
    </source>
</evidence>
<dbReference type="InterPro" id="IPR036322">
    <property type="entry name" value="WD40_repeat_dom_sf"/>
</dbReference>
<sequence>MAFPSAVPLTPWLLSNFKVSRTFEQDRNPAYSMCFDEPGDHCAAATKHNTLDIYDCRGGTLKASYNHKQHGVGLCRYTHLSSNMILSSSKGLKGQGEIRYFSLHDNTYLRLYRGHTTRVVCLEMSPLDDQFISSAFDGTVRLWDLRAPECHGLLDLDKQERLMCTIDNAGLVFAVALYPEIRLYDIRSFDTGPFSTWSIQDEQLPEHGARYWSSIKFTNNGKHILLTTTYNTHYLIDAFEGKIVKRLLGVEPVPLPDPTEPMSRNKKNRWSEEVALTPDGRYALGGTSRQTVVVWDLLSTPEIDTSLIREEHLRTYEMDVMASPLPNCAPLIELAPPRLPDVVRPVYTTHFSPKSALFVTSDEDAVKFWQPPPSIF</sequence>
<dbReference type="SMART" id="SM00320">
    <property type="entry name" value="WD40"/>
    <property type="match status" value="4"/>
</dbReference>
<comment type="similarity">
    <text evidence="2">Belongs to the WD repeat SWD2 family.</text>
</comment>
<dbReference type="EMBL" id="LT554361">
    <property type="protein sequence ID" value="SAM04388.1"/>
    <property type="molecule type" value="Genomic_DNA"/>
</dbReference>
<dbReference type="GO" id="GO:0048188">
    <property type="term" value="C:Set1C/COMPASS complex"/>
    <property type="evidence" value="ECO:0007669"/>
    <property type="project" value="TreeGrafter"/>
</dbReference>
<dbReference type="PANTHER" id="PTHR19861">
    <property type="entry name" value="WD40 REPEAT PROTEIN SWD2"/>
    <property type="match status" value="1"/>
</dbReference>
<dbReference type="OMA" id="FMTFAST"/>
<evidence type="ECO:0000256" key="1">
    <source>
        <dbReference type="ARBA" id="ARBA00004123"/>
    </source>
</evidence>
<dbReference type="PANTHER" id="PTHR19861:SF0">
    <property type="entry name" value="WD REPEAT-CONTAINING PROTEIN 82"/>
    <property type="match status" value="1"/>
</dbReference>
<reference evidence="7" key="1">
    <citation type="submission" date="2016-04" db="EMBL/GenBank/DDBJ databases">
        <authorList>
            <person name="Evans L.H."/>
            <person name="Alamgir A."/>
            <person name="Owens N."/>
            <person name="Weber N.D."/>
            <person name="Virtaneva K."/>
            <person name="Barbian K."/>
            <person name="Babar A."/>
            <person name="Rosenke K."/>
        </authorList>
    </citation>
    <scope>NUCLEOTIDE SEQUENCE [LARGE SCALE GENOMIC DNA]</scope>
    <source>
        <strain evidence="7">CBS 101.48</strain>
    </source>
</reference>
<evidence type="ECO:0000256" key="6">
    <source>
        <dbReference type="PROSITE-ProRule" id="PRU00221"/>
    </source>
</evidence>
<dbReference type="STRING" id="4829.A0A168QDF8"/>
<dbReference type="GO" id="GO:0016070">
    <property type="term" value="P:RNA metabolic process"/>
    <property type="evidence" value="ECO:0007669"/>
    <property type="project" value="UniProtKB-ARBA"/>
</dbReference>
<dbReference type="InterPro" id="IPR037867">
    <property type="entry name" value="Swd2/WDR82"/>
</dbReference>
<dbReference type="SUPFAM" id="SSF50978">
    <property type="entry name" value="WD40 repeat-like"/>
    <property type="match status" value="1"/>
</dbReference>
<keyword evidence="5" id="KW-0539">Nucleus</keyword>
<dbReference type="InterPro" id="IPR015943">
    <property type="entry name" value="WD40/YVTN_repeat-like_dom_sf"/>
</dbReference>
<comment type="subcellular location">
    <subcellularLocation>
        <location evidence="1">Nucleus</location>
    </subcellularLocation>
</comment>
<gene>
    <name evidence="7" type="primary">ABSGL_10249.1 scaffold 11814</name>
</gene>
<dbReference type="Pfam" id="PF00400">
    <property type="entry name" value="WD40"/>
    <property type="match status" value="1"/>
</dbReference>
<name>A0A168QDF8_ABSGL</name>
<accession>A0A168QDF8</accession>
<dbReference type="InterPro" id="IPR001680">
    <property type="entry name" value="WD40_rpt"/>
</dbReference>
<evidence type="ECO:0000256" key="3">
    <source>
        <dbReference type="ARBA" id="ARBA00022574"/>
    </source>
</evidence>
<dbReference type="PROSITE" id="PS50294">
    <property type="entry name" value="WD_REPEATS_REGION"/>
    <property type="match status" value="1"/>
</dbReference>
<dbReference type="AlphaFoldDB" id="A0A168QDF8"/>
<dbReference type="FunCoup" id="A0A168QDF8">
    <property type="interactions" value="802"/>
</dbReference>
<evidence type="ECO:0000313" key="8">
    <source>
        <dbReference type="Proteomes" id="UP000078561"/>
    </source>
</evidence>
<organism evidence="7">
    <name type="scientific">Absidia glauca</name>
    <name type="common">Pin mould</name>
    <dbReference type="NCBI Taxonomy" id="4829"/>
    <lineage>
        <taxon>Eukaryota</taxon>
        <taxon>Fungi</taxon>
        <taxon>Fungi incertae sedis</taxon>
        <taxon>Mucoromycota</taxon>
        <taxon>Mucoromycotina</taxon>
        <taxon>Mucoromycetes</taxon>
        <taxon>Mucorales</taxon>
        <taxon>Cunninghamellaceae</taxon>
        <taxon>Absidia</taxon>
    </lineage>
</organism>
<feature type="repeat" description="WD" evidence="6">
    <location>
        <begin position="112"/>
        <end position="146"/>
    </location>
</feature>
<keyword evidence="4" id="KW-0677">Repeat</keyword>
<evidence type="ECO:0000256" key="4">
    <source>
        <dbReference type="ARBA" id="ARBA00022737"/>
    </source>
</evidence>
<keyword evidence="8" id="KW-1185">Reference proteome</keyword>
<evidence type="ECO:0000256" key="5">
    <source>
        <dbReference type="ARBA" id="ARBA00023242"/>
    </source>
</evidence>
<keyword evidence="3 6" id="KW-0853">WD repeat</keyword>
<dbReference type="GO" id="GO:0003682">
    <property type="term" value="F:chromatin binding"/>
    <property type="evidence" value="ECO:0007669"/>
    <property type="project" value="TreeGrafter"/>
</dbReference>
<dbReference type="OrthoDB" id="27537at2759"/>
<dbReference type="InParanoid" id="A0A168QDF8"/>
<dbReference type="Gene3D" id="2.130.10.10">
    <property type="entry name" value="YVTN repeat-like/Quinoprotein amine dehydrogenase"/>
    <property type="match status" value="1"/>
</dbReference>
<dbReference type="Proteomes" id="UP000078561">
    <property type="component" value="Unassembled WGS sequence"/>
</dbReference>
<protein>
    <submittedName>
        <fullName evidence="7">Uncharacterized protein</fullName>
    </submittedName>
</protein>
<dbReference type="PROSITE" id="PS50082">
    <property type="entry name" value="WD_REPEATS_2"/>
    <property type="match status" value="1"/>
</dbReference>
<evidence type="ECO:0000313" key="7">
    <source>
        <dbReference type="EMBL" id="SAM04388.1"/>
    </source>
</evidence>